<organism evidence="1 2">
    <name type="scientific">Tritrichomonas musculus</name>
    <dbReference type="NCBI Taxonomy" id="1915356"/>
    <lineage>
        <taxon>Eukaryota</taxon>
        <taxon>Metamonada</taxon>
        <taxon>Parabasalia</taxon>
        <taxon>Tritrichomonadida</taxon>
        <taxon>Tritrichomonadidae</taxon>
        <taxon>Tritrichomonas</taxon>
    </lineage>
</organism>
<comment type="caution">
    <text evidence="1">The sequence shown here is derived from an EMBL/GenBank/DDBJ whole genome shotgun (WGS) entry which is preliminary data.</text>
</comment>
<evidence type="ECO:0000313" key="1">
    <source>
        <dbReference type="EMBL" id="KAK8875580.1"/>
    </source>
</evidence>
<reference evidence="1 2" key="1">
    <citation type="submission" date="2024-04" db="EMBL/GenBank/DDBJ databases">
        <title>Tritrichomonas musculus Genome.</title>
        <authorList>
            <person name="Alves-Ferreira E."/>
            <person name="Grigg M."/>
            <person name="Lorenzi H."/>
            <person name="Galac M."/>
        </authorList>
    </citation>
    <scope>NUCLEOTIDE SEQUENCE [LARGE SCALE GENOMIC DNA]</scope>
    <source>
        <strain evidence="1 2">EAF2021</strain>
    </source>
</reference>
<name>A0ABR2JCZ0_9EUKA</name>
<evidence type="ECO:0000313" key="2">
    <source>
        <dbReference type="Proteomes" id="UP001470230"/>
    </source>
</evidence>
<dbReference type="SUPFAM" id="SSF55073">
    <property type="entry name" value="Nucleotide cyclase"/>
    <property type="match status" value="1"/>
</dbReference>
<protein>
    <submittedName>
        <fullName evidence="1">Uncharacterized protein</fullName>
    </submittedName>
</protein>
<accession>A0ABR2JCZ0</accession>
<keyword evidence="2" id="KW-1185">Reference proteome</keyword>
<dbReference type="EMBL" id="JAPFFF010000012">
    <property type="protein sequence ID" value="KAK8875580.1"/>
    <property type="molecule type" value="Genomic_DNA"/>
</dbReference>
<gene>
    <name evidence="1" type="ORF">M9Y10_005749</name>
</gene>
<sequence>MVENVSILAKSKKSNKDIKLTFTGIQSSDLSSSIRHYSHILILIRDATSEERIKEIYNKEREKTLHLYMQIVPFQIASKIHDGEKCHSFSATIGSVLSVIITNYNNCLQNIDLRLASEVIFKTFLMMDFKFGMATGGPIFCKIIGEYNLATLIYGETVALAKIIRDLCNSGQLLFERTTFECSEGLSINPHQDGEFDFQWKRCAYYSIDLDRENHVAPKNEL</sequence>
<proteinExistence type="predicted"/>
<dbReference type="Proteomes" id="UP001470230">
    <property type="component" value="Unassembled WGS sequence"/>
</dbReference>
<dbReference type="InterPro" id="IPR029787">
    <property type="entry name" value="Nucleotide_cyclase"/>
</dbReference>